<reference evidence="2 3" key="1">
    <citation type="submission" date="2020-01" db="EMBL/GenBank/DDBJ databases">
        <title>Pseudarthrobacter psychrotolerans sp. nov., isolated from antarctic soil.</title>
        <authorList>
            <person name="Shin Y."/>
            <person name="Park W."/>
        </authorList>
    </citation>
    <scope>NUCLEOTIDE SEQUENCE [LARGE SCALE GENOMIC DNA]</scope>
    <source>
        <strain evidence="2 3">YJ56</strain>
    </source>
</reference>
<dbReference type="AlphaFoldDB" id="A0A6P1NVA9"/>
<accession>A0A6P1NVA9</accession>
<dbReference type="InterPro" id="IPR039422">
    <property type="entry name" value="MarR/SlyA-like"/>
</dbReference>
<dbReference type="InterPro" id="IPR000835">
    <property type="entry name" value="HTH_MarR-typ"/>
</dbReference>
<dbReference type="PANTHER" id="PTHR33164">
    <property type="entry name" value="TRANSCRIPTIONAL REGULATOR, MARR FAMILY"/>
    <property type="match status" value="1"/>
</dbReference>
<dbReference type="GO" id="GO:0003700">
    <property type="term" value="F:DNA-binding transcription factor activity"/>
    <property type="evidence" value="ECO:0007669"/>
    <property type="project" value="InterPro"/>
</dbReference>
<evidence type="ECO:0000313" key="2">
    <source>
        <dbReference type="EMBL" id="QHK22474.1"/>
    </source>
</evidence>
<protein>
    <submittedName>
        <fullName evidence="2">MarR family transcriptional regulator</fullName>
    </submittedName>
</protein>
<evidence type="ECO:0000313" key="3">
    <source>
        <dbReference type="Proteomes" id="UP000464186"/>
    </source>
</evidence>
<gene>
    <name evidence="2" type="ORF">GU243_21860</name>
</gene>
<dbReference type="EMBL" id="CP047898">
    <property type="protein sequence ID" value="QHK22474.1"/>
    <property type="molecule type" value="Genomic_DNA"/>
</dbReference>
<dbReference type="PRINTS" id="PR00598">
    <property type="entry name" value="HTHMARR"/>
</dbReference>
<evidence type="ECO:0000259" key="1">
    <source>
        <dbReference type="PROSITE" id="PS50995"/>
    </source>
</evidence>
<dbReference type="GO" id="GO:0006950">
    <property type="term" value="P:response to stress"/>
    <property type="evidence" value="ECO:0007669"/>
    <property type="project" value="TreeGrafter"/>
</dbReference>
<dbReference type="PANTHER" id="PTHR33164:SF99">
    <property type="entry name" value="MARR FAMILY REGULATORY PROTEIN"/>
    <property type="match status" value="1"/>
</dbReference>
<dbReference type="PROSITE" id="PS50995">
    <property type="entry name" value="HTH_MARR_2"/>
    <property type="match status" value="1"/>
</dbReference>
<feature type="domain" description="HTH marR-type" evidence="1">
    <location>
        <begin position="27"/>
        <end position="162"/>
    </location>
</feature>
<dbReference type="Proteomes" id="UP000464186">
    <property type="component" value="Chromosome"/>
</dbReference>
<dbReference type="InterPro" id="IPR036388">
    <property type="entry name" value="WH-like_DNA-bd_sf"/>
</dbReference>
<dbReference type="InterPro" id="IPR036390">
    <property type="entry name" value="WH_DNA-bd_sf"/>
</dbReference>
<dbReference type="Gene3D" id="1.10.10.10">
    <property type="entry name" value="Winged helix-like DNA-binding domain superfamily/Winged helix DNA-binding domain"/>
    <property type="match status" value="1"/>
</dbReference>
<dbReference type="SMART" id="SM00347">
    <property type="entry name" value="HTH_MARR"/>
    <property type="match status" value="1"/>
</dbReference>
<dbReference type="SUPFAM" id="SSF46785">
    <property type="entry name" value="Winged helix' DNA-binding domain"/>
    <property type="match status" value="1"/>
</dbReference>
<keyword evidence="3" id="KW-1185">Reference proteome</keyword>
<dbReference type="Pfam" id="PF12802">
    <property type="entry name" value="MarR_2"/>
    <property type="match status" value="1"/>
</dbReference>
<dbReference type="KEGG" id="psey:GU243_21860"/>
<organism evidence="2 3">
    <name type="scientific">Pseudarthrobacter psychrotolerans</name>
    <dbReference type="NCBI Taxonomy" id="2697569"/>
    <lineage>
        <taxon>Bacteria</taxon>
        <taxon>Bacillati</taxon>
        <taxon>Actinomycetota</taxon>
        <taxon>Actinomycetes</taxon>
        <taxon>Micrococcales</taxon>
        <taxon>Micrococcaceae</taxon>
        <taxon>Pseudarthrobacter</taxon>
    </lineage>
</organism>
<sequence length="167" mass="18145">MHRNSSPGDVAALFGRLVDESLPGRRGEPAWRALLQAHATLIRQLDTDLRQDTGLRLADFDVLAQLASAGGQLRMTELAARTLLSRSGLTRRVARLVDDGLVRRANTAADGRGVVVALTDAGIARLTETVPVHLQGVSKRFVERLDEQELAILETALRKVIVDCTFG</sequence>
<proteinExistence type="predicted"/>
<name>A0A6P1NVA9_9MICC</name>